<feature type="compositionally biased region" description="Basic and acidic residues" evidence="1">
    <location>
        <begin position="121"/>
        <end position="132"/>
    </location>
</feature>
<reference evidence="2 3" key="2">
    <citation type="submission" date="2018-11" db="EMBL/GenBank/DDBJ databases">
        <authorList>
            <consortium name="Pathogen Informatics"/>
        </authorList>
    </citation>
    <scope>NUCLEOTIDE SEQUENCE [LARGE SCALE GENOMIC DNA]</scope>
</reference>
<dbReference type="SUPFAM" id="SSF48371">
    <property type="entry name" value="ARM repeat"/>
    <property type="match status" value="1"/>
</dbReference>
<dbReference type="AlphaFoldDB" id="A0A0R3T9T0"/>
<dbReference type="EMBL" id="UZAE01002373">
    <property type="protein sequence ID" value="VDN99676.1"/>
    <property type="molecule type" value="Genomic_DNA"/>
</dbReference>
<dbReference type="Gene3D" id="1.25.10.10">
    <property type="entry name" value="Leucine-rich Repeat Variant"/>
    <property type="match status" value="1"/>
</dbReference>
<proteinExistence type="predicted"/>
<evidence type="ECO:0000313" key="4">
    <source>
        <dbReference type="WBParaSite" id="HNAJ_0000381901-mRNA-1"/>
    </source>
</evidence>
<dbReference type="InterPro" id="IPR011989">
    <property type="entry name" value="ARM-like"/>
</dbReference>
<feature type="compositionally biased region" description="Polar residues" evidence="1">
    <location>
        <begin position="182"/>
        <end position="193"/>
    </location>
</feature>
<feature type="compositionally biased region" description="Polar residues" evidence="1">
    <location>
        <begin position="162"/>
        <end position="171"/>
    </location>
</feature>
<reference evidence="4" key="1">
    <citation type="submission" date="2017-02" db="UniProtKB">
        <authorList>
            <consortium name="WormBaseParasite"/>
        </authorList>
    </citation>
    <scope>IDENTIFICATION</scope>
</reference>
<gene>
    <name evidence="2" type="ORF">HNAJ_LOCUS3817</name>
</gene>
<accession>A0A0R3T9T0</accession>
<dbReference type="Proteomes" id="UP000278807">
    <property type="component" value="Unassembled WGS sequence"/>
</dbReference>
<keyword evidence="3" id="KW-1185">Reference proteome</keyword>
<organism evidence="4">
    <name type="scientific">Rodentolepis nana</name>
    <name type="common">Dwarf tapeworm</name>
    <name type="synonym">Hymenolepis nana</name>
    <dbReference type="NCBI Taxonomy" id="102285"/>
    <lineage>
        <taxon>Eukaryota</taxon>
        <taxon>Metazoa</taxon>
        <taxon>Spiralia</taxon>
        <taxon>Lophotrochozoa</taxon>
        <taxon>Platyhelminthes</taxon>
        <taxon>Cestoda</taxon>
        <taxon>Eucestoda</taxon>
        <taxon>Cyclophyllidea</taxon>
        <taxon>Hymenolepididae</taxon>
        <taxon>Rodentolepis</taxon>
    </lineage>
</organism>
<evidence type="ECO:0000256" key="1">
    <source>
        <dbReference type="SAM" id="MobiDB-lite"/>
    </source>
</evidence>
<dbReference type="WBParaSite" id="HNAJ_0000381901-mRNA-1">
    <property type="protein sequence ID" value="HNAJ_0000381901-mRNA-1"/>
    <property type="gene ID" value="HNAJ_0000381901"/>
</dbReference>
<protein>
    <submittedName>
        <fullName evidence="4">Cnd1 domain-containing protein</fullName>
    </submittedName>
</protein>
<feature type="region of interest" description="Disordered" evidence="1">
    <location>
        <begin position="113"/>
        <end position="132"/>
    </location>
</feature>
<evidence type="ECO:0000313" key="2">
    <source>
        <dbReference type="EMBL" id="VDN99676.1"/>
    </source>
</evidence>
<dbReference type="InterPro" id="IPR016024">
    <property type="entry name" value="ARM-type_fold"/>
</dbReference>
<dbReference type="OrthoDB" id="46159at2759"/>
<sequence>MLRLLTTVINDSQTSLNLPAVKMQTQVIKVSSPDLVQDVLPDLIPGLIAACNHENSQMRKATIFCLVQIALKFGDAVWDYLSELNPSKESYKRDCLIAAELLHNDPSHFLPVNPNNSAFSSKREDRSSASSEEHLLSNASHFLMPSTFPPIAMYSMNPSFHSHSSIGSKNGDSVAVPDVNESKPTQQPSTNGPAITEILEI</sequence>
<evidence type="ECO:0000313" key="3">
    <source>
        <dbReference type="Proteomes" id="UP000278807"/>
    </source>
</evidence>
<name>A0A0R3T9T0_RODNA</name>
<feature type="region of interest" description="Disordered" evidence="1">
    <location>
        <begin position="162"/>
        <end position="195"/>
    </location>
</feature>
<dbReference type="STRING" id="102285.A0A0R3T9T0"/>